<reference evidence="3" key="2">
    <citation type="submission" date="2015-01" db="EMBL/GenBank/DDBJ databases">
        <title>Evolutionary Origins and Diversification of the Mycorrhizal Mutualists.</title>
        <authorList>
            <consortium name="DOE Joint Genome Institute"/>
            <consortium name="Mycorrhizal Genomics Consortium"/>
            <person name="Kohler A."/>
            <person name="Kuo A."/>
            <person name="Nagy L.G."/>
            <person name="Floudas D."/>
            <person name="Copeland A."/>
            <person name="Barry K.W."/>
            <person name="Cichocki N."/>
            <person name="Veneault-Fourrey C."/>
            <person name="LaButti K."/>
            <person name="Lindquist E.A."/>
            <person name="Lipzen A."/>
            <person name="Lundell T."/>
            <person name="Morin E."/>
            <person name="Murat C."/>
            <person name="Riley R."/>
            <person name="Ohm R."/>
            <person name="Sun H."/>
            <person name="Tunlid A."/>
            <person name="Henrissat B."/>
            <person name="Grigoriev I.V."/>
            <person name="Hibbett D.S."/>
            <person name="Martin F."/>
        </authorList>
    </citation>
    <scope>NUCLEOTIDE SEQUENCE [LARGE SCALE GENOMIC DNA]</scope>
    <source>
        <strain evidence="3">Foug A</strain>
    </source>
</reference>
<feature type="region of interest" description="Disordered" evidence="1">
    <location>
        <begin position="315"/>
        <end position="339"/>
    </location>
</feature>
<dbReference type="OrthoDB" id="3250313at2759"/>
<keyword evidence="3" id="KW-1185">Reference proteome</keyword>
<gene>
    <name evidence="2" type="ORF">SCLCIDRAFT_7561</name>
</gene>
<dbReference type="Proteomes" id="UP000053989">
    <property type="component" value="Unassembled WGS sequence"/>
</dbReference>
<organism evidence="2 3">
    <name type="scientific">Scleroderma citrinum Foug A</name>
    <dbReference type="NCBI Taxonomy" id="1036808"/>
    <lineage>
        <taxon>Eukaryota</taxon>
        <taxon>Fungi</taxon>
        <taxon>Dikarya</taxon>
        <taxon>Basidiomycota</taxon>
        <taxon>Agaricomycotina</taxon>
        <taxon>Agaricomycetes</taxon>
        <taxon>Agaricomycetidae</taxon>
        <taxon>Boletales</taxon>
        <taxon>Sclerodermatineae</taxon>
        <taxon>Sclerodermataceae</taxon>
        <taxon>Scleroderma</taxon>
    </lineage>
</organism>
<sequence>MYQYGTSISLPRVVVHDGNIWPPYLLLDCDSIVNTSPPSPPEVNPDAYVEKLKHNWAKGACLELLNHHEYLDSVVNEYFVKFPWRLKVSEDPILPVSDTPSTKKLSTAEIEQKRHKIIAMCKAIRSWLDYCAKANHKVAGHILKSDNDPWTCLLVQLSGVSKKRPKALQAHWWWSKDHFDTTDEATAAVEEWSKALSMSPVTDPISRQVAIDQLPLFAGPILSGIHKFLGMHVTLIVECMKVVTKVLCLAIGRFMTKKNIRWSPVYSKNIWLLATNHLAQEECDACKLLLELDGLISMVDELPGDLDIIEEVQQDMEKSSGAQKKASMATGTDKGKAKK</sequence>
<dbReference type="InParanoid" id="A0A0C3EHF4"/>
<dbReference type="EMBL" id="KN822013">
    <property type="protein sequence ID" value="KIM67361.1"/>
    <property type="molecule type" value="Genomic_DNA"/>
</dbReference>
<accession>A0A0C3EHF4</accession>
<dbReference type="AlphaFoldDB" id="A0A0C3EHF4"/>
<evidence type="ECO:0000256" key="1">
    <source>
        <dbReference type="SAM" id="MobiDB-lite"/>
    </source>
</evidence>
<dbReference type="HOGENOM" id="CLU_819297_0_0_1"/>
<proteinExistence type="predicted"/>
<protein>
    <submittedName>
        <fullName evidence="2">Uncharacterized protein</fullName>
    </submittedName>
</protein>
<name>A0A0C3EHF4_9AGAM</name>
<evidence type="ECO:0000313" key="3">
    <source>
        <dbReference type="Proteomes" id="UP000053989"/>
    </source>
</evidence>
<evidence type="ECO:0000313" key="2">
    <source>
        <dbReference type="EMBL" id="KIM67361.1"/>
    </source>
</evidence>
<reference evidence="2 3" key="1">
    <citation type="submission" date="2014-04" db="EMBL/GenBank/DDBJ databases">
        <authorList>
            <consortium name="DOE Joint Genome Institute"/>
            <person name="Kuo A."/>
            <person name="Kohler A."/>
            <person name="Nagy L.G."/>
            <person name="Floudas D."/>
            <person name="Copeland A."/>
            <person name="Barry K.W."/>
            <person name="Cichocki N."/>
            <person name="Veneault-Fourrey C."/>
            <person name="LaButti K."/>
            <person name="Lindquist E.A."/>
            <person name="Lipzen A."/>
            <person name="Lundell T."/>
            <person name="Morin E."/>
            <person name="Murat C."/>
            <person name="Sun H."/>
            <person name="Tunlid A."/>
            <person name="Henrissat B."/>
            <person name="Grigoriev I.V."/>
            <person name="Hibbett D.S."/>
            <person name="Martin F."/>
            <person name="Nordberg H.P."/>
            <person name="Cantor M.N."/>
            <person name="Hua S.X."/>
        </authorList>
    </citation>
    <scope>NUCLEOTIDE SEQUENCE [LARGE SCALE GENOMIC DNA]</scope>
    <source>
        <strain evidence="2 3">Foug A</strain>
    </source>
</reference>
<dbReference type="STRING" id="1036808.A0A0C3EHF4"/>